<keyword evidence="6" id="KW-1185">Reference proteome</keyword>
<feature type="compositionally biased region" description="Acidic residues" evidence="3">
    <location>
        <begin position="1133"/>
        <end position="1174"/>
    </location>
</feature>
<keyword evidence="2" id="KW-0106">Calcium</keyword>
<dbReference type="SUPFAM" id="SSF103647">
    <property type="entry name" value="TSP type-3 repeat"/>
    <property type="match status" value="3"/>
</dbReference>
<evidence type="ECO:0000256" key="1">
    <source>
        <dbReference type="ARBA" id="ARBA00022729"/>
    </source>
</evidence>
<feature type="chain" id="PRO_5015392170" evidence="4">
    <location>
        <begin position="22"/>
        <end position="1428"/>
    </location>
</feature>
<sequence length="1428" mass="156101">MKHSLFAALLLSVASMSSLQAALLPSKTHGNTVYFADDTSTQIQRYSLDEEKFLTEITLSAAPNALHVDASGIYVSIGNDIVKLSLTGDTSTTLRTTSKTVTGITASDNYLYLSAGGYLQSLNKVDGSFVQEANVWPYSDSFDSALSLSADGQYLLANSKGYSPADVYRVTLDTEGTFGSLSEAPYHGDYSIGTRFQSFPTLHRATDTSGNVYNLNDLTHAGDLGGEYRDIAFWQGVPLVLRDNKVFSYDRSLSESGQYALGDSLWAQQVVVYQDKVFAFQLDNSETPSDVTLNPVPSLPSVQVIDVSQTGVVDPSVVIDSSTVEFQPSGAVINPTSDVIYLLDKQTLAVHRWSVAAKQYLSPLLLSQAPKSMLFSAAHNRVYLAYGDGKLTYIDLTDNSEHDFYQFSAIGDLISAGEFIVVAGGSYGNKQIVVLDKTAAVKANKFSGYINYLAWNPQYSSIYQSHSHLYYQAYLDPATGALGEFKFASSGSCFDSAPIKVKSNGKYLALRTGCVADGITLASQTDINDGQDFQDVAFLYDGLFSLAGVDSNTYSQLKRWDNTFSEDSSAFDEIQGQPYALLANETTGQLHLVHIVNNKPAIKSYTFTSQDDDNDGYDNHLDAFPSDASEWADFDNDGIGNNADTDDDNDDRLDVNDRFPLNASEWQDTDGDGIGDNSDLDVDGDGVLNTDDRFYLDPNESADFDFDGIGDNADPDDDNDGYLDTVDKFPFDSSEWFDIDGDGIGNNQDSDDGEFAVKATAIDALGDKIYLLDDELAQIHVWSVSQSAYLSPIPITSQANDMVYSAKHDRLYLSYADGNIRYIDVSDNSEHAFVNIGSSLSAITAAGDYIVAKGSDGAWGSFSIYDATGQRTHWEDWVAPTYFMTWNGVRNRLYYISRYSPSDLRWKQLDPTTGKITGEYESPYHDSDGWVDPIRVSENGKMASLNSGRIVNARSLETKTTLTNAENLKDTAWLFGNLFTLQANNNNSQLKRYLSDFTLDQANSHDITGEPIALLPSDSTGKIHVIYNAQGIPSFKSYDFVAADDDNDGYLNHLDDFPNDSADWADFDEDDIGDNTDTDDDNDGRSDLIDAFPFDKHEWQDTDSDGLGDNSDPDDDNDGVEDAEDRFPTDASESLDFDNDGTGDNADTDDDNDGISDNDDAFPLDNTEWADTDQDGIGNNTDTDDDGDGVKDSQDFYPTDATRSAIVAEDFFPTNAGSTWNYNGNRASLGNAINVAGQNITPLTFSSRSRLYLKVDNNQIKLYGFYLPNVSTGYGDFATDIKLDQGINILASRNTRGNGEVDISPTYGKRGINWSAQVNYLTPESISTAAGQFDALRTHVSFNGTANVDGAHVDLYYDVTFWLAENVGIVKFAEYGWESELLNYNISSQKPSDEGDAPSADGEGGGGSLGWLLVGVGLIACRRFKRAA</sequence>
<dbReference type="PANTHER" id="PTHR10199">
    <property type="entry name" value="THROMBOSPONDIN"/>
    <property type="match status" value="1"/>
</dbReference>
<proteinExistence type="predicted"/>
<evidence type="ECO:0000313" key="5">
    <source>
        <dbReference type="EMBL" id="AWB66586.1"/>
    </source>
</evidence>
<dbReference type="GO" id="GO:0005509">
    <property type="term" value="F:calcium ion binding"/>
    <property type="evidence" value="ECO:0007669"/>
    <property type="project" value="InterPro"/>
</dbReference>
<dbReference type="GO" id="GO:0007155">
    <property type="term" value="P:cell adhesion"/>
    <property type="evidence" value="ECO:0007669"/>
    <property type="project" value="InterPro"/>
</dbReference>
<feature type="region of interest" description="Disordered" evidence="3">
    <location>
        <begin position="1062"/>
        <end position="1197"/>
    </location>
</feature>
<organism evidence="5 6">
    <name type="scientific">Saccharobesus litoralis</name>
    <dbReference type="NCBI Taxonomy" id="2172099"/>
    <lineage>
        <taxon>Bacteria</taxon>
        <taxon>Pseudomonadati</taxon>
        <taxon>Pseudomonadota</taxon>
        <taxon>Gammaproteobacteria</taxon>
        <taxon>Alteromonadales</taxon>
        <taxon>Alteromonadaceae</taxon>
        <taxon>Saccharobesus</taxon>
    </lineage>
</organism>
<dbReference type="Gene3D" id="4.10.1080.10">
    <property type="entry name" value="TSP type-3 repeat"/>
    <property type="match status" value="2"/>
</dbReference>
<evidence type="ECO:0000256" key="3">
    <source>
        <dbReference type="SAM" id="MobiDB-lite"/>
    </source>
</evidence>
<gene>
    <name evidence="5" type="ORF">C2869_09155</name>
</gene>
<feature type="compositionally biased region" description="Acidic residues" evidence="3">
    <location>
        <begin position="1101"/>
        <end position="1124"/>
    </location>
</feature>
<evidence type="ECO:0000256" key="4">
    <source>
        <dbReference type="SAM" id="SignalP"/>
    </source>
</evidence>
<reference evidence="5 6" key="1">
    <citation type="submission" date="2018-01" db="EMBL/GenBank/DDBJ databases">
        <title>Genome sequence of a Cantenovulum-like bacteria.</title>
        <authorList>
            <person name="Tan W.R."/>
            <person name="Lau N.-S."/>
            <person name="Go F."/>
            <person name="Amirul A.-A.A."/>
        </authorList>
    </citation>
    <scope>NUCLEOTIDE SEQUENCE [LARGE SCALE GENOMIC DNA]</scope>
    <source>
        <strain evidence="5 6">CCB-QB4</strain>
    </source>
</reference>
<protein>
    <submittedName>
        <fullName evidence="5">Uncharacterized protein</fullName>
    </submittedName>
</protein>
<dbReference type="Pfam" id="PF02412">
    <property type="entry name" value="TSP_3"/>
    <property type="match status" value="2"/>
</dbReference>
<dbReference type="Gene3D" id="2.130.10.10">
    <property type="entry name" value="YVTN repeat-like/Quinoprotein amine dehydrogenase"/>
    <property type="match status" value="2"/>
</dbReference>
<evidence type="ECO:0000313" key="6">
    <source>
        <dbReference type="Proteomes" id="UP000244441"/>
    </source>
</evidence>
<dbReference type="RefSeq" id="WP_228710806.1">
    <property type="nucleotide sequence ID" value="NZ_CP026604.1"/>
</dbReference>
<dbReference type="EMBL" id="CP026604">
    <property type="protein sequence ID" value="AWB66586.1"/>
    <property type="molecule type" value="Genomic_DNA"/>
</dbReference>
<dbReference type="PANTHER" id="PTHR10199:SF100">
    <property type="entry name" value="THROMBOSPONDIN, ISOFORM A"/>
    <property type="match status" value="1"/>
</dbReference>
<dbReference type="InterPro" id="IPR011044">
    <property type="entry name" value="Quino_amine_DH_bsu"/>
</dbReference>
<feature type="compositionally biased region" description="Basic and acidic residues" evidence="3">
    <location>
        <begin position="1083"/>
        <end position="1100"/>
    </location>
</feature>
<dbReference type="Proteomes" id="UP000244441">
    <property type="component" value="Chromosome"/>
</dbReference>
<evidence type="ECO:0000256" key="2">
    <source>
        <dbReference type="ARBA" id="ARBA00022837"/>
    </source>
</evidence>
<feature type="compositionally biased region" description="Acidic residues" evidence="3">
    <location>
        <begin position="1063"/>
        <end position="1082"/>
    </location>
</feature>
<dbReference type="Gene3D" id="2.40.360.20">
    <property type="match status" value="1"/>
</dbReference>
<dbReference type="InterPro" id="IPR028974">
    <property type="entry name" value="TSP_type-3_rpt"/>
</dbReference>
<feature type="region of interest" description="Disordered" evidence="3">
    <location>
        <begin position="631"/>
        <end position="656"/>
    </location>
</feature>
<dbReference type="InterPro" id="IPR015943">
    <property type="entry name" value="WD40/YVTN_repeat-like_dom_sf"/>
</dbReference>
<feature type="signal peptide" evidence="4">
    <location>
        <begin position="1"/>
        <end position="21"/>
    </location>
</feature>
<name>A0A2S0VQU2_9ALTE</name>
<accession>A0A2S0VQU2</accession>
<keyword evidence="1 4" id="KW-0732">Signal</keyword>
<dbReference type="SUPFAM" id="SSF50969">
    <property type="entry name" value="YVTN repeat-like/Quinoprotein amine dehydrogenase"/>
    <property type="match status" value="3"/>
</dbReference>
<dbReference type="KEGG" id="cate:C2869_09155"/>
<dbReference type="InterPro" id="IPR003367">
    <property type="entry name" value="Thrombospondin_3-like_rpt"/>
</dbReference>